<dbReference type="PROSITE" id="PS50287">
    <property type="entry name" value="SRCR_2"/>
    <property type="match status" value="1"/>
</dbReference>
<dbReference type="InterPro" id="IPR036772">
    <property type="entry name" value="SRCR-like_dom_sf"/>
</dbReference>
<feature type="domain" description="SRCR" evidence="6">
    <location>
        <begin position="685"/>
        <end position="788"/>
    </location>
</feature>
<evidence type="ECO:0000256" key="5">
    <source>
        <dbReference type="SAM" id="Phobius"/>
    </source>
</evidence>
<evidence type="ECO:0000259" key="6">
    <source>
        <dbReference type="PROSITE" id="PS50287"/>
    </source>
</evidence>
<reference evidence="7 8" key="1">
    <citation type="submission" date="2019-01" db="EMBL/GenBank/DDBJ databases">
        <title>Genome Assembly of Collichthys lucidus.</title>
        <authorList>
            <person name="Cai M."/>
            <person name="Xiao S."/>
        </authorList>
    </citation>
    <scope>NUCLEOTIDE SEQUENCE [LARGE SCALE GENOMIC DNA]</scope>
    <source>
        <strain evidence="7">JT15FE1705JMU</strain>
        <tissue evidence="7">Muscle</tissue>
    </source>
</reference>
<dbReference type="Proteomes" id="UP000298787">
    <property type="component" value="Chromosome 13"/>
</dbReference>
<dbReference type="SMART" id="SM00202">
    <property type="entry name" value="SR"/>
    <property type="match status" value="1"/>
</dbReference>
<dbReference type="GO" id="GO:0016020">
    <property type="term" value="C:membrane"/>
    <property type="evidence" value="ECO:0007669"/>
    <property type="project" value="InterPro"/>
</dbReference>
<proteinExistence type="predicted"/>
<dbReference type="InterPro" id="IPR054138">
    <property type="entry name" value="TUNAR"/>
</dbReference>
<dbReference type="InterPro" id="IPR011041">
    <property type="entry name" value="Quinoprot_gluc/sorb_DH_b-prop"/>
</dbReference>
<dbReference type="Pfam" id="PF07995">
    <property type="entry name" value="GSDH"/>
    <property type="match status" value="1"/>
</dbReference>
<accession>A0A4U5V0E3</accession>
<dbReference type="Gene3D" id="2.120.10.30">
    <property type="entry name" value="TolB, C-terminal domain"/>
    <property type="match status" value="1"/>
</dbReference>
<dbReference type="FunFam" id="3.10.250.10:FF:000001">
    <property type="entry name" value="Lysyl oxidase 4 isoform X1"/>
    <property type="match status" value="1"/>
</dbReference>
<dbReference type="Gene3D" id="3.10.250.10">
    <property type="entry name" value="SRCR-like domain"/>
    <property type="match status" value="1"/>
</dbReference>
<gene>
    <name evidence="7" type="ORF">D9C73_015228</name>
</gene>
<dbReference type="Pfam" id="PF00530">
    <property type="entry name" value="SRCR"/>
    <property type="match status" value="1"/>
</dbReference>
<dbReference type="SUPFAM" id="SSF50952">
    <property type="entry name" value="Soluble quinoprotein glucose dehydrogenase"/>
    <property type="match status" value="1"/>
</dbReference>
<evidence type="ECO:0000256" key="4">
    <source>
        <dbReference type="SAM" id="MobiDB-lite"/>
    </source>
</evidence>
<evidence type="ECO:0000256" key="2">
    <source>
        <dbReference type="ARBA" id="ARBA00023157"/>
    </source>
</evidence>
<dbReference type="PANTHER" id="PTHR19328">
    <property type="entry name" value="HEDGEHOG-INTERACTING PROTEIN"/>
    <property type="match status" value="1"/>
</dbReference>
<name>A0A4U5V0E3_COLLU</name>
<keyword evidence="5" id="KW-0472">Membrane</keyword>
<keyword evidence="5" id="KW-0812">Transmembrane</keyword>
<dbReference type="InterPro" id="IPR011042">
    <property type="entry name" value="6-blade_b-propeller_TolB-like"/>
</dbReference>
<sequence length="914" mass="102806">MLSSLTSFSLSCCCSSKPGWGYCHPQCLDYKPPFEPRQPLVFCKEYTKFGCCDLEKDEEISVRFYTIMDNFDQSGFMTCGKSVLHTLPTCTMLKMPTHLCECCPACAVITAPTTGINVELNANLGDVREDPTGCLELCLQEVANGLRNPVAMIHADDGTHRFFVAEQLGYVWVYLANGSRIDRPFLNLTRAVLTSPWAGDERGFLCIALHPRFTMVRKAYVYYSVSVKKEERIRISEFTLLPHDDNQLDHNSERTLLEVVEPASNHNGGQLLFGHDGYLYIFTGDGGRGGDPFGKFGNSQNKSALLGKVLRVDIDDNDNGPPYSIPSDNPFMWEKGTRPEIFAYGVRNMWRCSIDRGDPTTGRGRGRMICGDVGQNKYEEVDIIVKGGNYGWRAKEGFSCYDRKLCQNSSLDDILPIFAYPHKLGKSVTGGYIYRGCQMPNLNGLYIFGDFMSGRLMSLKENVTTGEWHYNEICMGTDQVCRFPKLINSYYKYIISFAEDEAGELYFLSTGVPSATARAGVVYKIVDPSRRAAPGKCNVKPSPVKIKGKLIHFYPKEGYRTTVMTAAFSRTAQSPIISTPPTRKHGRPLQYPLYTTSQPLTSTQRPQVALASERFPERPQAFTTPLPPYWSQKSQRPTVNTTAQKLWQEEKLETAGESNQVFKRPRERDRGHGYRRGRKLRAGSVRLVSADGLSDRGRVEIFIRGEWGTVCDDLFTTKAGTVVCRQLGFTTALAVMKRAQLGEADTSVKIFLDDVECEGGERSLLQCKRARVGKHNCSHMEDVGVICATELDLNCSGERGDREGEKEEEEEEREVKEISRAEEKKKLTTCSDKEKKERDFWLPSWCNVWRRALWGWGSVMVTMVPGGRYVCSAHAREDDSTNDREERILAVLGIIGTILNLLVVIFVYIYTSVT</sequence>
<evidence type="ECO:0000256" key="3">
    <source>
        <dbReference type="PROSITE-ProRule" id="PRU00196"/>
    </source>
</evidence>
<keyword evidence="1" id="KW-0732">Signal</keyword>
<feature type="region of interest" description="Disordered" evidence="4">
    <location>
        <begin position="796"/>
        <end position="815"/>
    </location>
</feature>
<feature type="transmembrane region" description="Helical" evidence="5">
    <location>
        <begin position="888"/>
        <end position="910"/>
    </location>
</feature>
<keyword evidence="5" id="KW-1133">Transmembrane helix</keyword>
<dbReference type="Pfam" id="PF21954">
    <property type="entry name" value="TUNAR"/>
    <property type="match status" value="1"/>
</dbReference>
<evidence type="ECO:0000256" key="1">
    <source>
        <dbReference type="ARBA" id="ARBA00022729"/>
    </source>
</evidence>
<evidence type="ECO:0000313" key="7">
    <source>
        <dbReference type="EMBL" id="TKS81124.1"/>
    </source>
</evidence>
<evidence type="ECO:0000313" key="8">
    <source>
        <dbReference type="Proteomes" id="UP000298787"/>
    </source>
</evidence>
<dbReference type="AlphaFoldDB" id="A0A4U5V0E3"/>
<protein>
    <submittedName>
        <fullName evidence="7">HHIP-like protein 1</fullName>
    </submittedName>
</protein>
<feature type="disulfide bond" evidence="3">
    <location>
        <begin position="757"/>
        <end position="767"/>
    </location>
</feature>
<dbReference type="PRINTS" id="PR00258">
    <property type="entry name" value="SPERACTRCPTR"/>
</dbReference>
<dbReference type="PANTHER" id="PTHR19328:SF58">
    <property type="entry name" value="HHIP-LIKE PROTEIN 1"/>
    <property type="match status" value="1"/>
</dbReference>
<keyword evidence="8" id="KW-1185">Reference proteome</keyword>
<dbReference type="EMBL" id="CM014090">
    <property type="protein sequence ID" value="TKS81124.1"/>
    <property type="molecule type" value="Genomic_DNA"/>
</dbReference>
<dbReference type="InterPro" id="IPR012938">
    <property type="entry name" value="Glc/Sorbosone_DH"/>
</dbReference>
<keyword evidence="2 3" id="KW-1015">Disulfide bond</keyword>
<dbReference type="SUPFAM" id="SSF56487">
    <property type="entry name" value="SRCR-like"/>
    <property type="match status" value="1"/>
</dbReference>
<dbReference type="InterPro" id="IPR001190">
    <property type="entry name" value="SRCR"/>
</dbReference>
<dbReference type="STRING" id="240159.A0A4U5V0E3"/>
<organism evidence="7 8">
    <name type="scientific">Collichthys lucidus</name>
    <name type="common">Big head croaker</name>
    <name type="synonym">Sciaena lucida</name>
    <dbReference type="NCBI Taxonomy" id="240159"/>
    <lineage>
        <taxon>Eukaryota</taxon>
        <taxon>Metazoa</taxon>
        <taxon>Chordata</taxon>
        <taxon>Craniata</taxon>
        <taxon>Vertebrata</taxon>
        <taxon>Euteleostomi</taxon>
        <taxon>Actinopterygii</taxon>
        <taxon>Neopterygii</taxon>
        <taxon>Teleostei</taxon>
        <taxon>Neoteleostei</taxon>
        <taxon>Acanthomorphata</taxon>
        <taxon>Eupercaria</taxon>
        <taxon>Sciaenidae</taxon>
        <taxon>Collichthys</taxon>
    </lineage>
</organism>
<comment type="caution">
    <text evidence="3">Lacks conserved residue(s) required for the propagation of feature annotation.</text>
</comment>